<evidence type="ECO:0000256" key="7">
    <source>
        <dbReference type="ARBA" id="ARBA00022723"/>
    </source>
</evidence>
<sequence length="412" mass="47261">MSSQSIRRAQMLTGHLVPNGVASQQSETLHGLIASADFTGQPLYRNPAEEKKDFEAIFDTILQDVLRDLPSYNLPPHAQEWIKRLLTTVVPGGKLNRGLTVLHSYILLSEDKNVTKTQAFQAQILGWCVELLQAFFLVADDVMDQSVTRRGVPCWYRQPHPRGQNSTETVGLIAINDAFILEGLIYKIIKKYFRQEKYYADILDLFTEVSFQTEIGQLLDLTSNLPGGRVDLNLFTEDNYKMIVKYKTAYYSFYLPVALAMVISGITSKPAFEVAEDILLPMGEYFQAQDDYLDCYGDPATIGKIGRDIEENKCSWLIVQCLKRCTPEQKKLLEQHYGRDNASDVAIVKRIFKELNLEKVFKDYEEESYQKMIVMIRNVRSLPQEVFTDLLGKIYKRKLKTKRHTDEQAIQL</sequence>
<name>A0A2P6N6Q0_9EUKA</name>
<evidence type="ECO:0000256" key="5">
    <source>
        <dbReference type="ARBA" id="ARBA00022516"/>
    </source>
</evidence>
<dbReference type="FunFam" id="1.10.600.10:FF:000006">
    <property type="entry name" value="Farnesyl pyrophosphate synthase"/>
    <property type="match status" value="1"/>
</dbReference>
<evidence type="ECO:0000256" key="3">
    <source>
        <dbReference type="ARBA" id="ARBA00005035"/>
    </source>
</evidence>
<dbReference type="SFLD" id="SFLDS00005">
    <property type="entry name" value="Isoprenoid_Synthase_Type_I"/>
    <property type="match status" value="1"/>
</dbReference>
<organism evidence="12 13">
    <name type="scientific">Planoprotostelium fungivorum</name>
    <dbReference type="NCBI Taxonomy" id="1890364"/>
    <lineage>
        <taxon>Eukaryota</taxon>
        <taxon>Amoebozoa</taxon>
        <taxon>Evosea</taxon>
        <taxon>Variosea</taxon>
        <taxon>Cavosteliida</taxon>
        <taxon>Cavosteliaceae</taxon>
        <taxon>Planoprotostelium</taxon>
    </lineage>
</organism>
<comment type="similarity">
    <text evidence="4 10">Belongs to the FPP/GGPP synthase family.</text>
</comment>
<protein>
    <submittedName>
        <fullName evidence="12">Farnesyl diphosphate synthase</fullName>
    </submittedName>
</protein>
<dbReference type="EMBL" id="MDYQ01000177">
    <property type="protein sequence ID" value="PRP79632.1"/>
    <property type="molecule type" value="Genomic_DNA"/>
</dbReference>
<dbReference type="STRING" id="1890364.A0A2P6N6Q0"/>
<dbReference type="AlphaFoldDB" id="A0A2P6N6Q0"/>
<keyword evidence="6 10" id="KW-0808">Transferase</keyword>
<dbReference type="GO" id="GO:0046872">
    <property type="term" value="F:metal ion binding"/>
    <property type="evidence" value="ECO:0007669"/>
    <property type="project" value="UniProtKB-KW"/>
</dbReference>
<keyword evidence="11" id="KW-0812">Transmembrane</keyword>
<dbReference type="PANTHER" id="PTHR11525">
    <property type="entry name" value="FARNESYL-PYROPHOSPHATE SYNTHETASE"/>
    <property type="match status" value="1"/>
</dbReference>
<dbReference type="InterPro" id="IPR039702">
    <property type="entry name" value="FPS1-like"/>
</dbReference>
<evidence type="ECO:0000256" key="9">
    <source>
        <dbReference type="ARBA" id="ARBA00023098"/>
    </source>
</evidence>
<dbReference type="SUPFAM" id="SSF48576">
    <property type="entry name" value="Terpenoid synthases"/>
    <property type="match status" value="1"/>
</dbReference>
<dbReference type="Gene3D" id="1.10.600.10">
    <property type="entry name" value="Farnesyl Diphosphate Synthase"/>
    <property type="match status" value="1"/>
</dbReference>
<feature type="transmembrane region" description="Helical" evidence="11">
    <location>
        <begin position="249"/>
        <end position="267"/>
    </location>
</feature>
<keyword evidence="9" id="KW-0443">Lipid metabolism</keyword>
<evidence type="ECO:0000256" key="2">
    <source>
        <dbReference type="ARBA" id="ARBA00004932"/>
    </source>
</evidence>
<dbReference type="GO" id="GO:0005737">
    <property type="term" value="C:cytoplasm"/>
    <property type="evidence" value="ECO:0007669"/>
    <property type="project" value="TreeGrafter"/>
</dbReference>
<dbReference type="FunCoup" id="A0A2P6N6Q0">
    <property type="interactions" value="771"/>
</dbReference>
<evidence type="ECO:0000256" key="11">
    <source>
        <dbReference type="SAM" id="Phobius"/>
    </source>
</evidence>
<accession>A0A2P6N6Q0</accession>
<dbReference type="Proteomes" id="UP000241769">
    <property type="component" value="Unassembled WGS sequence"/>
</dbReference>
<evidence type="ECO:0000313" key="13">
    <source>
        <dbReference type="Proteomes" id="UP000241769"/>
    </source>
</evidence>
<keyword evidence="13" id="KW-1185">Reference proteome</keyword>
<keyword evidence="11" id="KW-0472">Membrane</keyword>
<evidence type="ECO:0000256" key="10">
    <source>
        <dbReference type="RuleBase" id="RU004466"/>
    </source>
</evidence>
<keyword evidence="8" id="KW-0460">Magnesium</keyword>
<gene>
    <name evidence="12" type="ORF">PROFUN_12822</name>
</gene>
<evidence type="ECO:0000256" key="6">
    <source>
        <dbReference type="ARBA" id="ARBA00022679"/>
    </source>
</evidence>
<dbReference type="GO" id="GO:0004161">
    <property type="term" value="F:dimethylallyltranstransferase activity"/>
    <property type="evidence" value="ECO:0007669"/>
    <property type="project" value="TreeGrafter"/>
</dbReference>
<keyword evidence="7" id="KW-0479">Metal-binding</keyword>
<dbReference type="SFLD" id="SFLDG01017">
    <property type="entry name" value="Polyprenyl_Transferase_Like"/>
    <property type="match status" value="1"/>
</dbReference>
<keyword evidence="11" id="KW-1133">Transmembrane helix</keyword>
<dbReference type="PANTHER" id="PTHR11525:SF0">
    <property type="entry name" value="FARNESYL PYROPHOSPHATE SYNTHASE"/>
    <property type="match status" value="1"/>
</dbReference>
<dbReference type="PROSITE" id="PS00723">
    <property type="entry name" value="POLYPRENYL_SYNTHASE_1"/>
    <property type="match status" value="1"/>
</dbReference>
<reference evidence="12 13" key="1">
    <citation type="journal article" date="2018" name="Genome Biol. Evol.">
        <title>Multiple Roots of Fruiting Body Formation in Amoebozoa.</title>
        <authorList>
            <person name="Hillmann F."/>
            <person name="Forbes G."/>
            <person name="Novohradska S."/>
            <person name="Ferling I."/>
            <person name="Riege K."/>
            <person name="Groth M."/>
            <person name="Westermann M."/>
            <person name="Marz M."/>
            <person name="Spaller T."/>
            <person name="Winckler T."/>
            <person name="Schaap P."/>
            <person name="Glockner G."/>
        </authorList>
    </citation>
    <scope>NUCLEOTIDE SEQUENCE [LARGE SCALE GENOMIC DNA]</scope>
    <source>
        <strain evidence="12 13">Jena</strain>
    </source>
</reference>
<dbReference type="GO" id="GO:0004337">
    <property type="term" value="F:(2E,6E)-farnesyl diphosphate synthase activity"/>
    <property type="evidence" value="ECO:0007669"/>
    <property type="project" value="TreeGrafter"/>
</dbReference>
<evidence type="ECO:0000256" key="8">
    <source>
        <dbReference type="ARBA" id="ARBA00022842"/>
    </source>
</evidence>
<comment type="cofactor">
    <cofactor evidence="1">
        <name>Mg(2+)</name>
        <dbReference type="ChEBI" id="CHEBI:18420"/>
    </cofactor>
</comment>
<comment type="caution">
    <text evidence="12">The sequence shown here is derived from an EMBL/GenBank/DDBJ whole genome shotgun (WGS) entry which is preliminary data.</text>
</comment>
<dbReference type="CDD" id="cd00685">
    <property type="entry name" value="Trans_IPPS_HT"/>
    <property type="match status" value="1"/>
</dbReference>
<proteinExistence type="inferred from homology"/>
<evidence type="ECO:0000313" key="12">
    <source>
        <dbReference type="EMBL" id="PRP79632.1"/>
    </source>
</evidence>
<evidence type="ECO:0000256" key="4">
    <source>
        <dbReference type="ARBA" id="ARBA00006706"/>
    </source>
</evidence>
<dbReference type="InterPro" id="IPR000092">
    <property type="entry name" value="Polyprenyl_synt"/>
</dbReference>
<dbReference type="InParanoid" id="A0A2P6N6Q0"/>
<dbReference type="OrthoDB" id="10257492at2759"/>
<dbReference type="InterPro" id="IPR033749">
    <property type="entry name" value="Polyprenyl_synt_CS"/>
</dbReference>
<evidence type="ECO:0000256" key="1">
    <source>
        <dbReference type="ARBA" id="ARBA00001946"/>
    </source>
</evidence>
<dbReference type="GO" id="GO:0045337">
    <property type="term" value="P:farnesyl diphosphate biosynthetic process"/>
    <property type="evidence" value="ECO:0007669"/>
    <property type="project" value="TreeGrafter"/>
</dbReference>
<dbReference type="Pfam" id="PF00348">
    <property type="entry name" value="polyprenyl_synt"/>
    <property type="match status" value="1"/>
</dbReference>
<comment type="pathway">
    <text evidence="2">Isoprenoid biosynthesis; geranyl diphosphate biosynthesis; geranyl diphosphate from dimethylallyl diphosphate and isopentenyl diphosphate: step 1/1.</text>
</comment>
<keyword evidence="5" id="KW-0444">Lipid biosynthesis</keyword>
<dbReference type="InterPro" id="IPR008949">
    <property type="entry name" value="Isoprenoid_synthase_dom_sf"/>
</dbReference>
<comment type="pathway">
    <text evidence="3">Isoprenoid biosynthesis; farnesyl diphosphate biosynthesis; farnesyl diphosphate from geranyl diphosphate and isopentenyl diphosphate: step 1/1.</text>
</comment>